<evidence type="ECO:0000313" key="2">
    <source>
        <dbReference type="EMBL" id="MBB6050989.1"/>
    </source>
</evidence>
<feature type="transmembrane region" description="Helical" evidence="1">
    <location>
        <begin position="146"/>
        <end position="169"/>
    </location>
</feature>
<sequence length="225" mass="25366">MSDGMLKSIVVLLGVLTTLGIYSILYKENKVFRFFEHLYLGLAGGYAIAANWNDVLKPTWWEPMTTDPGKNWWMAALLPAGALFYFIYSKKNGWMARLIFGLFIGFAAGQSFQSFAGDYFPQFKNVATKPLWVEADKIKPDYPVGAYATVLNNWLALAILGAVMVYFFFSFEQKNKTVNKVSKFGRYAMMVAFGAMFGNTIMARMALLIGRIYFLIHAPESMSGH</sequence>
<organism evidence="2 3">
    <name type="scientific">Armatimonas rosea</name>
    <dbReference type="NCBI Taxonomy" id="685828"/>
    <lineage>
        <taxon>Bacteria</taxon>
        <taxon>Bacillati</taxon>
        <taxon>Armatimonadota</taxon>
        <taxon>Armatimonadia</taxon>
        <taxon>Armatimonadales</taxon>
        <taxon>Armatimonadaceae</taxon>
        <taxon>Armatimonas</taxon>
    </lineage>
</organism>
<accession>A0A7W9W607</accession>
<comment type="caution">
    <text evidence="2">The sequence shown here is derived from an EMBL/GenBank/DDBJ whole genome shotgun (WGS) entry which is preliminary data.</text>
</comment>
<dbReference type="EMBL" id="JACHGW010000002">
    <property type="protein sequence ID" value="MBB6050989.1"/>
    <property type="molecule type" value="Genomic_DNA"/>
</dbReference>
<feature type="transmembrane region" description="Helical" evidence="1">
    <location>
        <begin position="95"/>
        <end position="116"/>
    </location>
</feature>
<name>A0A7W9W607_ARMRO</name>
<protein>
    <submittedName>
        <fullName evidence="2">Uncharacterized protein</fullName>
    </submittedName>
</protein>
<keyword evidence="1" id="KW-0472">Membrane</keyword>
<dbReference type="Proteomes" id="UP000520814">
    <property type="component" value="Unassembled WGS sequence"/>
</dbReference>
<feature type="transmembrane region" description="Helical" evidence="1">
    <location>
        <begin position="72"/>
        <end position="88"/>
    </location>
</feature>
<keyword evidence="1" id="KW-0812">Transmembrane</keyword>
<feature type="transmembrane region" description="Helical" evidence="1">
    <location>
        <begin position="190"/>
        <end position="216"/>
    </location>
</feature>
<evidence type="ECO:0000313" key="3">
    <source>
        <dbReference type="Proteomes" id="UP000520814"/>
    </source>
</evidence>
<feature type="transmembrane region" description="Helical" evidence="1">
    <location>
        <begin position="34"/>
        <end position="52"/>
    </location>
</feature>
<keyword evidence="1" id="KW-1133">Transmembrane helix</keyword>
<reference evidence="2 3" key="1">
    <citation type="submission" date="2020-08" db="EMBL/GenBank/DDBJ databases">
        <title>Genomic Encyclopedia of Type Strains, Phase IV (KMG-IV): sequencing the most valuable type-strain genomes for metagenomic binning, comparative biology and taxonomic classification.</title>
        <authorList>
            <person name="Goeker M."/>
        </authorList>
    </citation>
    <scope>NUCLEOTIDE SEQUENCE [LARGE SCALE GENOMIC DNA]</scope>
    <source>
        <strain evidence="2 3">DSM 23562</strain>
    </source>
</reference>
<dbReference type="AlphaFoldDB" id="A0A7W9W607"/>
<gene>
    <name evidence="2" type="ORF">HNQ39_002780</name>
</gene>
<feature type="transmembrane region" description="Helical" evidence="1">
    <location>
        <begin position="6"/>
        <end position="25"/>
    </location>
</feature>
<proteinExistence type="predicted"/>
<keyword evidence="3" id="KW-1185">Reference proteome</keyword>
<evidence type="ECO:0000256" key="1">
    <source>
        <dbReference type="SAM" id="Phobius"/>
    </source>
</evidence>
<dbReference type="RefSeq" id="WP_184196962.1">
    <property type="nucleotide sequence ID" value="NZ_JACHGW010000002.1"/>
</dbReference>